<organism evidence="1 2">
    <name type="scientific">Prochlorococcus marinus CUG1433</name>
    <dbReference type="NCBI Taxonomy" id="2774506"/>
    <lineage>
        <taxon>Bacteria</taxon>
        <taxon>Bacillati</taxon>
        <taxon>Cyanobacteriota</taxon>
        <taxon>Cyanophyceae</taxon>
        <taxon>Synechococcales</taxon>
        <taxon>Prochlorococcaceae</taxon>
        <taxon>Prochlorococcus</taxon>
    </lineage>
</organism>
<name>A0A9D9G0G2_PROMR</name>
<dbReference type="EMBL" id="JAEPLN010000001">
    <property type="protein sequence ID" value="MBO6971145.1"/>
    <property type="molecule type" value="Genomic_DNA"/>
</dbReference>
<comment type="caution">
    <text evidence="1">The sequence shown here is derived from an EMBL/GenBank/DDBJ whole genome shotgun (WGS) entry which is preliminary data.</text>
</comment>
<reference evidence="1" key="1">
    <citation type="journal article" date="2021" name="Front. Mar. Sci.">
        <title>Genomes of Diverse Isolates of Prochlorococcus High-Light-Adapted Clade II in the Western Pacific Ocean.</title>
        <authorList>
            <person name="Yan W."/>
            <person name="Feng X."/>
            <person name="Zhang W."/>
            <person name="Nawaz M.Z."/>
            <person name="Luo T."/>
            <person name="Zhang R."/>
            <person name="Jiao N."/>
        </authorList>
    </citation>
    <scope>NUCLEOTIDE SEQUENCE</scope>
    <source>
        <strain evidence="1">CUG1433</strain>
    </source>
</reference>
<gene>
    <name evidence="1" type="ORF">JJ842_04370</name>
</gene>
<evidence type="ECO:0000313" key="1">
    <source>
        <dbReference type="EMBL" id="MBO6971145.1"/>
    </source>
</evidence>
<protein>
    <submittedName>
        <fullName evidence="1">Uncharacterized protein</fullName>
    </submittedName>
</protein>
<evidence type="ECO:0000313" key="2">
    <source>
        <dbReference type="Proteomes" id="UP000668060"/>
    </source>
</evidence>
<dbReference type="AlphaFoldDB" id="A0A9D9G0G2"/>
<sequence>MKLRIVAILLLFSLFLFVGFKKVSANKNKEQSTNIEQLNILKYVPEKNKLLFISNLENFNIFNNNEKDKNPKNQNDIVLLKDSILDYLGLDLGNNKLEDIYNNEFIISTFENNKKLKDDVLIAFKIKPEKNLDDILHLPNQIDQTNEIIPIYRENKINFLNFIYRTEDNYVIASSDKKLIKNSISSGDDFKEKKFQYKGGFFGLKKEKNILFTNKFWESKFFNKEFFPENNEDIIATTFDYKNEYLILKSYLLNNKKNIDIHTYDKLLNKEKRNENNPEVSIFCDIKNFEKYLKPLISDFELSLFEEFDQNINEDILILNSKKDWLIAFQKNTGDKFNLSTLKKLKDFNKYTLKKNEDIYSIYTKDILEEKNDLIKELTYENIYSIESGDLQIISNYLIDDKKLETVSNKFFNLKTNKNKSAFLYAKVDIKDENSKKIKNFTDLQDLNFLITNILKISNEESLEIIRQSIPEKNPILYTEKILKIL</sequence>
<dbReference type="Proteomes" id="UP000668060">
    <property type="component" value="Unassembled WGS sequence"/>
</dbReference>
<proteinExistence type="predicted"/>
<accession>A0A9D9G0G2</accession>